<proteinExistence type="predicted"/>
<reference evidence="2" key="2">
    <citation type="submission" date="2020-09" db="EMBL/GenBank/DDBJ databases">
        <authorList>
            <person name="Sun Q."/>
            <person name="Zhou Y."/>
        </authorList>
    </citation>
    <scope>NUCLEOTIDE SEQUENCE</scope>
    <source>
        <strain evidence="2">CGMCC 4.3508</strain>
    </source>
</reference>
<keyword evidence="3" id="KW-1185">Reference proteome</keyword>
<gene>
    <name evidence="2" type="ORF">GCM10011588_09610</name>
</gene>
<dbReference type="Pfam" id="PF13700">
    <property type="entry name" value="DUF4158"/>
    <property type="match status" value="1"/>
</dbReference>
<comment type="caution">
    <text evidence="2">The sequence shown here is derived from an EMBL/GenBank/DDBJ whole genome shotgun (WGS) entry which is preliminary data.</text>
</comment>
<sequence length="366" mass="40386">MATRVFADGELARLREFPGIGREELFRFFTLSPADLAFVDPGRGRGPADRLGIAIALCTLPWLGFVPDRVVTAPPVAVARLAEQLRVDGTEIGSYGRRAQTRTDHLRLVAQYLGWRAAGALELEELDEFLLARAMEHDSPNLLFRLGCEYLISARVIRPGPVSMVERIAHAREQAQRETYDRLAHEFTPARCAELDALLPVDASLGVSRLRWLSTGPVEASASAVRAEVDKLAFLRGLGADRLDMSVLPPERRRFLATMGRRLTPQALERRDPQRRYPILLTVLAQSGTDVLDEVVALFDQAISAKFGAAERRMQQELAERGKFGEDRQALLDDLLAIVTDPAVADEEIGALIRGDAIGWDAASAE</sequence>
<accession>A0A917VMW3</accession>
<name>A0A917VMW3_9NOCA</name>
<evidence type="ECO:0000259" key="1">
    <source>
        <dbReference type="Pfam" id="PF13700"/>
    </source>
</evidence>
<evidence type="ECO:0000313" key="3">
    <source>
        <dbReference type="Proteomes" id="UP000638263"/>
    </source>
</evidence>
<evidence type="ECO:0000313" key="2">
    <source>
        <dbReference type="EMBL" id="GGK97284.1"/>
    </source>
</evidence>
<organism evidence="2 3">
    <name type="scientific">Nocardia jinanensis</name>
    <dbReference type="NCBI Taxonomy" id="382504"/>
    <lineage>
        <taxon>Bacteria</taxon>
        <taxon>Bacillati</taxon>
        <taxon>Actinomycetota</taxon>
        <taxon>Actinomycetes</taxon>
        <taxon>Mycobacteriales</taxon>
        <taxon>Nocardiaceae</taxon>
        <taxon>Nocardia</taxon>
    </lineage>
</organism>
<protein>
    <recommendedName>
        <fullName evidence="1">DUF4158 domain-containing protein</fullName>
    </recommendedName>
</protein>
<feature type="domain" description="DUF4158" evidence="1">
    <location>
        <begin position="7"/>
        <end position="171"/>
    </location>
</feature>
<dbReference type="InterPro" id="IPR025296">
    <property type="entry name" value="DUF4158"/>
</dbReference>
<dbReference type="EMBL" id="BMMH01000002">
    <property type="protein sequence ID" value="GGK97284.1"/>
    <property type="molecule type" value="Genomic_DNA"/>
</dbReference>
<dbReference type="AlphaFoldDB" id="A0A917VMW3"/>
<dbReference type="Proteomes" id="UP000638263">
    <property type="component" value="Unassembled WGS sequence"/>
</dbReference>
<reference evidence="2" key="1">
    <citation type="journal article" date="2014" name="Int. J. Syst. Evol. Microbiol.">
        <title>Complete genome sequence of Corynebacterium casei LMG S-19264T (=DSM 44701T), isolated from a smear-ripened cheese.</title>
        <authorList>
            <consortium name="US DOE Joint Genome Institute (JGI-PGF)"/>
            <person name="Walter F."/>
            <person name="Albersmeier A."/>
            <person name="Kalinowski J."/>
            <person name="Ruckert C."/>
        </authorList>
    </citation>
    <scope>NUCLEOTIDE SEQUENCE</scope>
    <source>
        <strain evidence="2">CGMCC 4.3508</strain>
    </source>
</reference>